<feature type="signal peptide" evidence="3">
    <location>
        <begin position="1"/>
        <end position="20"/>
    </location>
</feature>
<proteinExistence type="predicted"/>
<dbReference type="GO" id="GO:0004896">
    <property type="term" value="F:cytokine receptor activity"/>
    <property type="evidence" value="ECO:0007669"/>
    <property type="project" value="TreeGrafter"/>
</dbReference>
<feature type="compositionally biased region" description="Polar residues" evidence="1">
    <location>
        <begin position="436"/>
        <end position="445"/>
    </location>
</feature>
<accession>A0A3Q3IZI8</accession>
<name>A0A3Q3IZI8_MONAL</name>
<evidence type="ECO:0000313" key="6">
    <source>
        <dbReference type="Ensembl" id="ENSMALP00000011263.1"/>
    </source>
</evidence>
<evidence type="ECO:0000259" key="5">
    <source>
        <dbReference type="Pfam" id="PF09294"/>
    </source>
</evidence>
<dbReference type="Pfam" id="PF01108">
    <property type="entry name" value="Tissue_fac"/>
    <property type="match status" value="1"/>
</dbReference>
<evidence type="ECO:0008006" key="8">
    <source>
        <dbReference type="Google" id="ProtNLM"/>
    </source>
</evidence>
<reference evidence="6" key="1">
    <citation type="submission" date="2025-08" db="UniProtKB">
        <authorList>
            <consortium name="Ensembl"/>
        </authorList>
    </citation>
    <scope>IDENTIFICATION</scope>
</reference>
<feature type="transmembrane region" description="Helical" evidence="2">
    <location>
        <begin position="223"/>
        <end position="250"/>
    </location>
</feature>
<feature type="domain" description="Fibronectin type-III" evidence="4">
    <location>
        <begin position="5"/>
        <end position="105"/>
    </location>
</feature>
<feature type="region of interest" description="Disordered" evidence="1">
    <location>
        <begin position="410"/>
        <end position="446"/>
    </location>
</feature>
<dbReference type="PANTHER" id="PTHR20859:SF93">
    <property type="entry name" value="CYTOKINE RECEPTOR FAMILY MEMBER B12-RELATED"/>
    <property type="match status" value="1"/>
</dbReference>
<keyword evidence="2" id="KW-1133">Transmembrane helix</keyword>
<evidence type="ECO:0000256" key="1">
    <source>
        <dbReference type="SAM" id="MobiDB-lite"/>
    </source>
</evidence>
<feature type="chain" id="PRO_5018696267" description="Fibronectin type-III domain-containing protein" evidence="3">
    <location>
        <begin position="21"/>
        <end position="476"/>
    </location>
</feature>
<dbReference type="STRING" id="43700.ENSMALP00000011263"/>
<dbReference type="GeneID" id="109951988"/>
<feature type="region of interest" description="Disordered" evidence="1">
    <location>
        <begin position="329"/>
        <end position="394"/>
    </location>
</feature>
<feature type="domain" description="Interferon/interleukin receptor" evidence="5">
    <location>
        <begin position="119"/>
        <end position="215"/>
    </location>
</feature>
<evidence type="ECO:0000259" key="4">
    <source>
        <dbReference type="Pfam" id="PF01108"/>
    </source>
</evidence>
<dbReference type="Proteomes" id="UP000261600">
    <property type="component" value="Unplaced"/>
</dbReference>
<dbReference type="AlphaFoldDB" id="A0A3Q3IZI8"/>
<keyword evidence="2" id="KW-0472">Membrane</keyword>
<keyword evidence="7" id="KW-1185">Reference proteome</keyword>
<dbReference type="RefSeq" id="XP_020442450.1">
    <property type="nucleotide sequence ID" value="XM_020586794.1"/>
</dbReference>
<dbReference type="PANTHER" id="PTHR20859">
    <property type="entry name" value="INTERFERON/INTERLEUKIN RECEPTOR"/>
    <property type="match status" value="1"/>
</dbReference>
<evidence type="ECO:0000313" key="7">
    <source>
        <dbReference type="Proteomes" id="UP000261600"/>
    </source>
</evidence>
<evidence type="ECO:0000256" key="3">
    <source>
        <dbReference type="SAM" id="SignalP"/>
    </source>
</evidence>
<dbReference type="RefSeq" id="XP_020442451.1">
    <property type="nucleotide sequence ID" value="XM_020586795.1"/>
</dbReference>
<dbReference type="InterPro" id="IPR003961">
    <property type="entry name" value="FN3_dom"/>
</dbReference>
<dbReference type="InterPro" id="IPR013783">
    <property type="entry name" value="Ig-like_fold"/>
</dbReference>
<feature type="compositionally biased region" description="Polar residues" evidence="1">
    <location>
        <begin position="370"/>
        <end position="382"/>
    </location>
</feature>
<dbReference type="GO" id="GO:0005886">
    <property type="term" value="C:plasma membrane"/>
    <property type="evidence" value="ECO:0007669"/>
    <property type="project" value="TreeGrafter"/>
</dbReference>
<dbReference type="Gene3D" id="2.60.40.10">
    <property type="entry name" value="Immunoglobulins"/>
    <property type="match status" value="1"/>
</dbReference>
<dbReference type="InterPro" id="IPR015373">
    <property type="entry name" value="Interferon/interleukin_rcp_dom"/>
</dbReference>
<dbReference type="InterPro" id="IPR050650">
    <property type="entry name" value="Type-II_Cytokine-TF_Rcpt"/>
</dbReference>
<dbReference type="Ensembl" id="ENSMALT00000011504.1">
    <property type="protein sequence ID" value="ENSMALP00000011263.1"/>
    <property type="gene ID" value="ENSMALG00000008006.1"/>
</dbReference>
<keyword evidence="2" id="KW-0812">Transmembrane</keyword>
<protein>
    <recommendedName>
        <fullName evidence="8">Fibronectin type-III domain-containing protein</fullName>
    </recommendedName>
</protein>
<feature type="region of interest" description="Disordered" evidence="1">
    <location>
        <begin position="283"/>
        <end position="315"/>
    </location>
</feature>
<feature type="compositionally biased region" description="Low complexity" evidence="1">
    <location>
        <begin position="329"/>
        <end position="353"/>
    </location>
</feature>
<keyword evidence="3" id="KW-0732">Signal</keyword>
<evidence type="ECO:0000256" key="2">
    <source>
        <dbReference type="SAM" id="Phobius"/>
    </source>
</evidence>
<feature type="compositionally biased region" description="Basic and acidic residues" evidence="1">
    <location>
        <begin position="410"/>
        <end position="422"/>
    </location>
</feature>
<dbReference type="InterPro" id="IPR036116">
    <property type="entry name" value="FN3_sf"/>
</dbReference>
<sequence length="476" mass="51928">MTAFIWMLTWLPLVLPAMSALPPPVNLILISNHFRHMLKWGPGPGTPTGAYYSVAIRTDKGTSWVPVAGCERVQHPLVCNLTDAFSNPTVSYFAQVTALLGPQSSLPANHPEFKPIKDTHLDLPLLTVTSCGRNMCVDLQPPMEHLRETYNTLHYKLKIMSSGADRAQFKDIRSLERQIVEDVAPGRQYCVSICFADGLESKESNYSQPICAFTPSIYTADPWISAVLCSLVVFGVICLALLASTGFICLKGGPLPLVLTSLHHIEEVPVIVPYSTAFSSSLNGQPTLPSSGKKRSSLSLSSDSDEECGTESIGGGYKLQVGRNLLSSSTSSSSSLSDVLSPEPEPQPSFSSEHTSDSFISKLEAPVSAETHSTASSNNMTEPNIKEKEVVGEEGSQDVNLLTLIFGRREQEEKEQESHLDVAEVEPQSPSEERNITSVQPSQTWDTREHAIEKVSCSVDEEEHFGYMGRPCTVVL</sequence>
<dbReference type="SUPFAM" id="SSF49265">
    <property type="entry name" value="Fibronectin type III"/>
    <property type="match status" value="2"/>
</dbReference>
<dbReference type="Pfam" id="PF09294">
    <property type="entry name" value="Interfer-bind"/>
    <property type="match status" value="1"/>
</dbReference>
<organism evidence="6 7">
    <name type="scientific">Monopterus albus</name>
    <name type="common">Swamp eel</name>
    <dbReference type="NCBI Taxonomy" id="43700"/>
    <lineage>
        <taxon>Eukaryota</taxon>
        <taxon>Metazoa</taxon>
        <taxon>Chordata</taxon>
        <taxon>Craniata</taxon>
        <taxon>Vertebrata</taxon>
        <taxon>Euteleostomi</taxon>
        <taxon>Actinopterygii</taxon>
        <taxon>Neopterygii</taxon>
        <taxon>Teleostei</taxon>
        <taxon>Neoteleostei</taxon>
        <taxon>Acanthomorphata</taxon>
        <taxon>Anabantaria</taxon>
        <taxon>Synbranchiformes</taxon>
        <taxon>Synbranchidae</taxon>
        <taxon>Monopterus</taxon>
    </lineage>
</organism>
<reference evidence="6" key="2">
    <citation type="submission" date="2025-09" db="UniProtKB">
        <authorList>
            <consortium name="Ensembl"/>
        </authorList>
    </citation>
    <scope>IDENTIFICATION</scope>
</reference>